<evidence type="ECO:0000256" key="6">
    <source>
        <dbReference type="SAM" id="Phobius"/>
    </source>
</evidence>
<evidence type="ECO:0000256" key="2">
    <source>
        <dbReference type="ARBA" id="ARBA00005336"/>
    </source>
</evidence>
<keyword evidence="6" id="KW-1133">Transmembrane helix</keyword>
<feature type="domain" description="Glycoside hydrolase family 3 N-terminal" evidence="8">
    <location>
        <begin position="47"/>
        <end position="401"/>
    </location>
</feature>
<dbReference type="RefSeq" id="WP_118365125.1">
    <property type="nucleotide sequence ID" value="NZ_QRPK01000001.1"/>
</dbReference>
<dbReference type="Gene3D" id="3.20.20.300">
    <property type="entry name" value="Glycoside hydrolase, family 3, N-terminal domain"/>
    <property type="match status" value="1"/>
</dbReference>
<keyword evidence="10" id="KW-1185">Reference proteome</keyword>
<dbReference type="Gene3D" id="3.40.50.1700">
    <property type="entry name" value="Glycoside hydrolase family 3 C-terminal domain"/>
    <property type="match status" value="1"/>
</dbReference>
<keyword evidence="7" id="KW-0732">Signal</keyword>
<dbReference type="PROSITE" id="PS00775">
    <property type="entry name" value="GLYCOSYL_HYDROL_F3"/>
    <property type="match status" value="1"/>
</dbReference>
<evidence type="ECO:0000256" key="4">
    <source>
        <dbReference type="ARBA" id="ARBA00022801"/>
    </source>
</evidence>
<keyword evidence="4" id="KW-0378">Hydrolase</keyword>
<dbReference type="PANTHER" id="PTHR30480:SF13">
    <property type="entry name" value="BETA-HEXOSAMINIDASE"/>
    <property type="match status" value="1"/>
</dbReference>
<evidence type="ECO:0000313" key="10">
    <source>
        <dbReference type="Proteomes" id="UP000284868"/>
    </source>
</evidence>
<evidence type="ECO:0000256" key="7">
    <source>
        <dbReference type="SAM" id="SignalP"/>
    </source>
</evidence>
<dbReference type="GO" id="GO:0009254">
    <property type="term" value="P:peptidoglycan turnover"/>
    <property type="evidence" value="ECO:0007669"/>
    <property type="project" value="TreeGrafter"/>
</dbReference>
<proteinExistence type="inferred from homology"/>
<accession>A0A415PRL1</accession>
<comment type="caution">
    <text evidence="9">The sequence shown here is derived from an EMBL/GenBank/DDBJ whole genome shotgun (WGS) entry which is preliminary data.</text>
</comment>
<feature type="transmembrane region" description="Helical" evidence="6">
    <location>
        <begin position="919"/>
        <end position="936"/>
    </location>
</feature>
<dbReference type="Pfam" id="PF00933">
    <property type="entry name" value="Glyco_hydro_3"/>
    <property type="match status" value="1"/>
</dbReference>
<reference evidence="9 10" key="1">
    <citation type="submission" date="2018-08" db="EMBL/GenBank/DDBJ databases">
        <title>A genome reference for cultivated species of the human gut microbiota.</title>
        <authorList>
            <person name="Zou Y."/>
            <person name="Xue W."/>
            <person name="Luo G."/>
        </authorList>
    </citation>
    <scope>NUCLEOTIDE SEQUENCE [LARGE SCALE GENOMIC DNA]</scope>
    <source>
        <strain evidence="9 10">AF35-6BH</strain>
    </source>
</reference>
<feature type="chain" id="PRO_5039128451" description="beta-N-acetylhexosaminidase" evidence="7">
    <location>
        <begin position="27"/>
        <end position="943"/>
    </location>
</feature>
<keyword evidence="6" id="KW-0812">Transmembrane</keyword>
<organism evidence="9 10">
    <name type="scientific">Amedibacillus dolichus</name>
    <dbReference type="NCBI Taxonomy" id="31971"/>
    <lineage>
        <taxon>Bacteria</taxon>
        <taxon>Bacillati</taxon>
        <taxon>Bacillota</taxon>
        <taxon>Erysipelotrichia</taxon>
        <taxon>Erysipelotrichales</taxon>
        <taxon>Erysipelotrichaceae</taxon>
        <taxon>Amedibacillus</taxon>
    </lineage>
</organism>
<dbReference type="NCBIfam" id="TIGR01167">
    <property type="entry name" value="LPXTG_anchor"/>
    <property type="match status" value="1"/>
</dbReference>
<evidence type="ECO:0000313" key="9">
    <source>
        <dbReference type="EMBL" id="RHM15354.1"/>
    </source>
</evidence>
<dbReference type="PRINTS" id="PR00133">
    <property type="entry name" value="GLHYDRLASE3"/>
</dbReference>
<protein>
    <recommendedName>
        <fullName evidence="3">beta-N-acetylhexosaminidase</fullName>
        <ecNumber evidence="3">3.2.1.52</ecNumber>
    </recommendedName>
</protein>
<dbReference type="InterPro" id="IPR001764">
    <property type="entry name" value="Glyco_hydro_3_N"/>
</dbReference>
<evidence type="ECO:0000256" key="3">
    <source>
        <dbReference type="ARBA" id="ARBA00012663"/>
    </source>
</evidence>
<sequence>MNIKKVAHIALSGALVCSMFSSSVWKVGATTETSSSRVDEILSKMTTKQKIEQKIMPDFRQWKNDGESKTHDLTEMNDDLRKIMETHDFGGIILFGDNTHETDKIVRLIDDFQKAATKPRDDNANRLPLLVSIDNEGGTVFRVDTGTAMPGNMAIGATKDKNAAYLDGKIIGREEVALGINNNFGPDLDTNSNPLNPVIHIRSISSDPNLVADLGVEIVKGIQDQNVAATAKHFPGHGDTSTDSHTGLPTVDKSYEEIKQLELVPFQAAIDAGIDMIMTAHIAYPQIAEKLETKSGELITAPATLSRVFLTDILRKDMGFEGVVVTDSMTMQAIVQYFGDAEAVVMAFQAGVDIALKPTVINCPSSIKDMDRIIDYAVQAVEDGRIDEKELDASVRRILELKEKRGILDLNEDNRTIEEKIANAEAIVGCEEHRRIERNVAEQAITVIKNDEEVLPFNPKANEHVLLIGAYENEVPGLKLGMRQAIADGKISDKVTYEAINYNKNTTLDSLKPYIDKADYVITITEMGDATSLKPDHWITRVPTEITQYANEKGIDNVLMSIHKPYDVANFKDAKAIVAAYGSRGMDPTALDDPNGTLPSKVYGANIPAAVNVIFGKQAQGILPVDIPSINENHEMVVNDILYPIGHGLKYQENAGEFKVNAKGLLNKDPFTLTVQGEDLQQITKHNYRIELIMDNEHFELSSKDSLTVKDNVLVFDFKANEKPIMKFDVKPLFNKGAYAPIKEVRIYDYKDRSFLPTNDVSKTTVGYLPQKMTLYSKDRKTSATGVFEIGTQFDTLTWASSTLEEFKKEVDVKLKDTQELKQVKELKFSYDGNGFTPQGEYQIAISMDSSWKDGNYKVVGIYKNGDTKVLDAKIEEDAFVFALGDYDYYGIIDEKGGETIIPPKDPTEPPHTGDSTSVMFMIGVLTLSFGGIVYLRKKAIGK</sequence>
<dbReference type="AlphaFoldDB" id="A0A415PRL1"/>
<dbReference type="EC" id="3.2.1.52" evidence="3"/>
<dbReference type="InterPro" id="IPR017853">
    <property type="entry name" value="GH"/>
</dbReference>
<dbReference type="GO" id="GO:0005975">
    <property type="term" value="P:carbohydrate metabolic process"/>
    <property type="evidence" value="ECO:0007669"/>
    <property type="project" value="InterPro"/>
</dbReference>
<dbReference type="InterPro" id="IPR036962">
    <property type="entry name" value="Glyco_hydro_3_N_sf"/>
</dbReference>
<evidence type="ECO:0000256" key="1">
    <source>
        <dbReference type="ARBA" id="ARBA00001231"/>
    </source>
</evidence>
<evidence type="ECO:0000259" key="8">
    <source>
        <dbReference type="Pfam" id="PF00933"/>
    </source>
</evidence>
<dbReference type="InterPro" id="IPR036881">
    <property type="entry name" value="Glyco_hydro_3_C_sf"/>
</dbReference>
<dbReference type="Proteomes" id="UP000284868">
    <property type="component" value="Unassembled WGS sequence"/>
</dbReference>
<name>A0A415PRL1_9FIRM</name>
<keyword evidence="6" id="KW-0472">Membrane</keyword>
<dbReference type="InterPro" id="IPR019800">
    <property type="entry name" value="Glyco_hydro_3_AS"/>
</dbReference>
<dbReference type="EMBL" id="QRPK01000001">
    <property type="protein sequence ID" value="RHM15354.1"/>
    <property type="molecule type" value="Genomic_DNA"/>
</dbReference>
<gene>
    <name evidence="9" type="ORF">DWZ83_00290</name>
</gene>
<dbReference type="PANTHER" id="PTHR30480">
    <property type="entry name" value="BETA-HEXOSAMINIDASE-RELATED"/>
    <property type="match status" value="1"/>
</dbReference>
<comment type="catalytic activity">
    <reaction evidence="1">
        <text>Hydrolysis of terminal non-reducing N-acetyl-D-hexosamine residues in N-acetyl-beta-D-hexosaminides.</text>
        <dbReference type="EC" id="3.2.1.52"/>
    </reaction>
</comment>
<keyword evidence="5" id="KW-0326">Glycosidase</keyword>
<dbReference type="GO" id="GO:0004563">
    <property type="term" value="F:beta-N-acetylhexosaminidase activity"/>
    <property type="evidence" value="ECO:0007669"/>
    <property type="project" value="UniProtKB-EC"/>
</dbReference>
<dbReference type="SUPFAM" id="SSF52279">
    <property type="entry name" value="Beta-D-glucan exohydrolase, C-terminal domain"/>
    <property type="match status" value="1"/>
</dbReference>
<feature type="signal peptide" evidence="7">
    <location>
        <begin position="1"/>
        <end position="26"/>
    </location>
</feature>
<dbReference type="SUPFAM" id="SSF51445">
    <property type="entry name" value="(Trans)glycosidases"/>
    <property type="match status" value="1"/>
</dbReference>
<evidence type="ECO:0000256" key="5">
    <source>
        <dbReference type="ARBA" id="ARBA00023295"/>
    </source>
</evidence>
<comment type="similarity">
    <text evidence="2">Belongs to the glycosyl hydrolase 3 family.</text>
</comment>
<dbReference type="InterPro" id="IPR050226">
    <property type="entry name" value="NagZ_Beta-hexosaminidase"/>
</dbReference>
<dbReference type="OrthoDB" id="9805821at2"/>